<dbReference type="EMBL" id="JARXRN010000028">
    <property type="protein sequence ID" value="MDH5831581.1"/>
    <property type="molecule type" value="Genomic_DNA"/>
</dbReference>
<gene>
    <name evidence="2" type="ORF">QFW80_13745</name>
</gene>
<feature type="transmembrane region" description="Helical" evidence="1">
    <location>
        <begin position="75"/>
        <end position="95"/>
    </location>
</feature>
<feature type="transmembrane region" description="Helical" evidence="1">
    <location>
        <begin position="115"/>
        <end position="135"/>
    </location>
</feature>
<keyword evidence="1" id="KW-1133">Transmembrane helix</keyword>
<organism evidence="2 3">
    <name type="scientific">Luteimonas rhizosphaericola</name>
    <dbReference type="NCBI Taxonomy" id="3042024"/>
    <lineage>
        <taxon>Bacteria</taxon>
        <taxon>Pseudomonadati</taxon>
        <taxon>Pseudomonadota</taxon>
        <taxon>Gammaproteobacteria</taxon>
        <taxon>Lysobacterales</taxon>
        <taxon>Lysobacteraceae</taxon>
        <taxon>Luteimonas</taxon>
    </lineage>
</organism>
<reference evidence="2 3" key="1">
    <citation type="submission" date="2023-04" db="EMBL/GenBank/DDBJ databases">
        <title>Luteimonas sp. M1R5S18.</title>
        <authorList>
            <person name="Sun J.-Q."/>
        </authorList>
    </citation>
    <scope>NUCLEOTIDE SEQUENCE [LARGE SCALE GENOMIC DNA]</scope>
    <source>
        <strain evidence="2 3">M1R5S18</strain>
    </source>
</reference>
<keyword evidence="1" id="KW-0812">Transmembrane</keyword>
<dbReference type="Proteomes" id="UP001156831">
    <property type="component" value="Unassembled WGS sequence"/>
</dbReference>
<comment type="caution">
    <text evidence="2">The sequence shown here is derived from an EMBL/GenBank/DDBJ whole genome shotgun (WGS) entry which is preliminary data.</text>
</comment>
<sequence length="144" mass="14872">MNTSPPDPRAPSERDWLAQERMLAGAGDRRDALLARALRTPIGSGPPPGFAAAVARAAAAAPASQSLPDAGLERGLLQTLLGLMGAVGIGALALYGPQWWMLVREAFGPAGAQWGLVAGGCLLLSWLPTAARWLARDARPTAVA</sequence>
<keyword evidence="1" id="KW-0472">Membrane</keyword>
<accession>A0ABT6JLM8</accession>
<keyword evidence="3" id="KW-1185">Reference proteome</keyword>
<dbReference type="RefSeq" id="WP_280602543.1">
    <property type="nucleotide sequence ID" value="NZ_JARXRN010000028.1"/>
</dbReference>
<evidence type="ECO:0000313" key="3">
    <source>
        <dbReference type="Proteomes" id="UP001156831"/>
    </source>
</evidence>
<evidence type="ECO:0000313" key="2">
    <source>
        <dbReference type="EMBL" id="MDH5831581.1"/>
    </source>
</evidence>
<proteinExistence type="predicted"/>
<evidence type="ECO:0000256" key="1">
    <source>
        <dbReference type="SAM" id="Phobius"/>
    </source>
</evidence>
<name>A0ABT6JLM8_9GAMM</name>
<protein>
    <submittedName>
        <fullName evidence="2">Uncharacterized protein</fullName>
    </submittedName>
</protein>